<proteinExistence type="predicted"/>
<dbReference type="KEGG" id="cwo:Cwoe_3850"/>
<sequence length="294" mass="31445" precursor="true">MTRTIVIAGGTTGMGRAIALDRLRRGDRVVAIGRSETNARELAEAAAEEDRRRLTFLRADLSTLAENDRVAAEIASSHGAIDALVLCANRHNRARTTTADGLEATFALYYLSRFLLGEALREQLADGGGVVVNVAAPGIKAGSVRWDDLQFERGYRGLKAQLQAGRLNDLLGVGFAAAHGADSPIRYVLFHPGFTRSGTASLSPPARTLIRLLGAVAALSPARAVEPILPLLDDPPHAPLTAIDRGRPVSLDLPTFDPGDARRLRALTEELVSRLRQRGCYSIATPTEAVNQAT</sequence>
<dbReference type="HOGENOM" id="CLU_010194_44_5_11"/>
<dbReference type="GO" id="GO:0016491">
    <property type="term" value="F:oxidoreductase activity"/>
    <property type="evidence" value="ECO:0007669"/>
    <property type="project" value="UniProtKB-KW"/>
</dbReference>
<dbReference type="AlphaFoldDB" id="D3F2K1"/>
<keyword evidence="3" id="KW-1185">Reference proteome</keyword>
<dbReference type="Gene3D" id="3.40.50.720">
    <property type="entry name" value="NAD(P)-binding Rossmann-like Domain"/>
    <property type="match status" value="1"/>
</dbReference>
<reference evidence="2 3" key="1">
    <citation type="journal article" date="2010" name="Stand. Genomic Sci.">
        <title>Complete genome sequence of Conexibacter woesei type strain (ID131577).</title>
        <authorList>
            <person name="Pukall R."/>
            <person name="Lapidus A."/>
            <person name="Glavina Del Rio T."/>
            <person name="Copeland A."/>
            <person name="Tice H."/>
            <person name="Cheng J.-F."/>
            <person name="Lucas S."/>
            <person name="Chen F."/>
            <person name="Nolan M."/>
            <person name="Bruce D."/>
            <person name="Goodwin L."/>
            <person name="Pitluck S."/>
            <person name="Mavromatis K."/>
            <person name="Ivanova N."/>
            <person name="Ovchinnikova G."/>
            <person name="Pati A."/>
            <person name="Chen A."/>
            <person name="Palaniappan K."/>
            <person name="Land M."/>
            <person name="Hauser L."/>
            <person name="Chang Y.-J."/>
            <person name="Jeffries C.D."/>
            <person name="Chain P."/>
            <person name="Meincke L."/>
            <person name="Sims D."/>
            <person name="Brettin T."/>
            <person name="Detter J.C."/>
            <person name="Rohde M."/>
            <person name="Goeker M."/>
            <person name="Bristow J."/>
            <person name="Eisen J.A."/>
            <person name="Markowitz V."/>
            <person name="Kyrpides N.C."/>
            <person name="Klenk H.-P."/>
            <person name="Hugenholtz P."/>
        </authorList>
    </citation>
    <scope>NUCLEOTIDE SEQUENCE [LARGE SCALE GENOMIC DNA]</scope>
    <source>
        <strain evidence="3">DSM 14684 / CIP 108061 / JCM 11494 / NBRC 100937 / ID131577</strain>
    </source>
</reference>
<evidence type="ECO:0000256" key="1">
    <source>
        <dbReference type="ARBA" id="ARBA00023002"/>
    </source>
</evidence>
<accession>D3F2K1</accession>
<dbReference type="STRING" id="469383.Cwoe_3850"/>
<reference evidence="3" key="2">
    <citation type="submission" date="2010-01" db="EMBL/GenBank/DDBJ databases">
        <title>The complete genome of Conexibacter woesei DSM 14684.</title>
        <authorList>
            <consortium name="US DOE Joint Genome Institute (JGI-PGF)"/>
            <person name="Lucas S."/>
            <person name="Copeland A."/>
            <person name="Lapidus A."/>
            <person name="Glavina del Rio T."/>
            <person name="Dalin E."/>
            <person name="Tice H."/>
            <person name="Bruce D."/>
            <person name="Goodwin L."/>
            <person name="Pitluck S."/>
            <person name="Kyrpides N."/>
            <person name="Mavromatis K."/>
            <person name="Ivanova N."/>
            <person name="Mikhailova N."/>
            <person name="Chertkov O."/>
            <person name="Brettin T."/>
            <person name="Detter J.C."/>
            <person name="Han C."/>
            <person name="Larimer F."/>
            <person name="Land M."/>
            <person name="Hauser L."/>
            <person name="Markowitz V."/>
            <person name="Cheng J.-F."/>
            <person name="Hugenholtz P."/>
            <person name="Woyke T."/>
            <person name="Wu D."/>
            <person name="Pukall R."/>
            <person name="Steenblock K."/>
            <person name="Schneider S."/>
            <person name="Klenk H.-P."/>
            <person name="Eisen J.A."/>
        </authorList>
    </citation>
    <scope>NUCLEOTIDE SEQUENCE [LARGE SCALE GENOMIC DNA]</scope>
    <source>
        <strain evidence="3">DSM 14684 / CIP 108061 / JCM 11494 / NBRC 100937 / ID131577</strain>
    </source>
</reference>
<dbReference type="PANTHER" id="PTHR47534">
    <property type="entry name" value="YALI0E05731P"/>
    <property type="match status" value="1"/>
</dbReference>
<keyword evidence="1" id="KW-0560">Oxidoreductase</keyword>
<organism evidence="2 3">
    <name type="scientific">Conexibacter woesei (strain DSM 14684 / CCUG 47730 / CIP 108061 / JCM 11494 / NBRC 100937 / ID131577)</name>
    <dbReference type="NCBI Taxonomy" id="469383"/>
    <lineage>
        <taxon>Bacteria</taxon>
        <taxon>Bacillati</taxon>
        <taxon>Actinomycetota</taxon>
        <taxon>Thermoleophilia</taxon>
        <taxon>Solirubrobacterales</taxon>
        <taxon>Conexibacteraceae</taxon>
        <taxon>Conexibacter</taxon>
    </lineage>
</organism>
<evidence type="ECO:0000313" key="2">
    <source>
        <dbReference type="EMBL" id="ADB52267.1"/>
    </source>
</evidence>
<evidence type="ECO:0000313" key="3">
    <source>
        <dbReference type="Proteomes" id="UP000008229"/>
    </source>
</evidence>
<dbReference type="PANTHER" id="PTHR47534:SF3">
    <property type="entry name" value="ALCOHOL DEHYDROGENASE-LIKE C-TERMINAL DOMAIN-CONTAINING PROTEIN"/>
    <property type="match status" value="1"/>
</dbReference>
<dbReference type="Proteomes" id="UP000008229">
    <property type="component" value="Chromosome"/>
</dbReference>
<dbReference type="eggNOG" id="COG1028">
    <property type="taxonomic scope" value="Bacteria"/>
</dbReference>
<gene>
    <name evidence="2" type="ordered locus">Cwoe_3850</name>
</gene>
<dbReference type="InterPro" id="IPR052228">
    <property type="entry name" value="Sec_Metab_Biosynth_Oxidored"/>
</dbReference>
<name>D3F2K1_CONWI</name>
<dbReference type="InterPro" id="IPR002347">
    <property type="entry name" value="SDR_fam"/>
</dbReference>
<dbReference type="RefSeq" id="WP_012935318.1">
    <property type="nucleotide sequence ID" value="NC_013739.1"/>
</dbReference>
<dbReference type="EMBL" id="CP001854">
    <property type="protein sequence ID" value="ADB52267.1"/>
    <property type="molecule type" value="Genomic_DNA"/>
</dbReference>
<dbReference type="Pfam" id="PF00106">
    <property type="entry name" value="adh_short"/>
    <property type="match status" value="1"/>
</dbReference>
<dbReference type="OrthoDB" id="2860165at2"/>
<protein>
    <submittedName>
        <fullName evidence="2">Short-chain dehydrogenase/reductase SDR</fullName>
    </submittedName>
</protein>
<dbReference type="InterPro" id="IPR036291">
    <property type="entry name" value="NAD(P)-bd_dom_sf"/>
</dbReference>
<dbReference type="SUPFAM" id="SSF51735">
    <property type="entry name" value="NAD(P)-binding Rossmann-fold domains"/>
    <property type="match status" value="1"/>
</dbReference>